<organism evidence="2">
    <name type="scientific">Physcomitrium patens</name>
    <name type="common">Spreading-leaved earth moss</name>
    <name type="synonym">Physcomitrella patens</name>
    <dbReference type="NCBI Taxonomy" id="3218"/>
    <lineage>
        <taxon>Eukaryota</taxon>
        <taxon>Viridiplantae</taxon>
        <taxon>Streptophyta</taxon>
        <taxon>Embryophyta</taxon>
        <taxon>Bryophyta</taxon>
        <taxon>Bryophytina</taxon>
        <taxon>Bryopsida</taxon>
        <taxon>Funariidae</taxon>
        <taxon>Funariales</taxon>
        <taxon>Funariaceae</taxon>
        <taxon>Physcomitrium</taxon>
    </lineage>
</organism>
<dbReference type="EnsemblPlants" id="Pp3c19_3730V3.1">
    <property type="protein sequence ID" value="PAC:32939441.CDS.1"/>
    <property type="gene ID" value="Pp3c19_3730"/>
</dbReference>
<evidence type="ECO:0008006" key="5">
    <source>
        <dbReference type="Google" id="ProtNLM"/>
    </source>
</evidence>
<evidence type="ECO:0000313" key="3">
    <source>
        <dbReference type="EnsemblPlants" id="PAC:32939441.CDS.1"/>
    </source>
</evidence>
<protein>
    <recommendedName>
        <fullName evidence="5">DUF4219 domain-containing protein</fullName>
    </recommendedName>
</protein>
<feature type="compositionally biased region" description="Low complexity" evidence="1">
    <location>
        <begin position="8"/>
        <end position="19"/>
    </location>
</feature>
<evidence type="ECO:0000256" key="1">
    <source>
        <dbReference type="SAM" id="MobiDB-lite"/>
    </source>
</evidence>
<sequence>MSSDLKISKPTSPTTTPIPLQLESTAGEPSQLTTFPHSSNSRTMANNANLIHAECRLIREENYSIWSFIVEQVLRREGLWHYVEEAPLSIERQSSKAKNNWQKTLVILTFFAHVNLFTEIKTEKDPHSLWKVLKTMMVSTNQSRKNNLLNRLFNTQLSPNGSMKEFL</sequence>
<dbReference type="Proteomes" id="UP000006727">
    <property type="component" value="Chromosome 19"/>
</dbReference>
<dbReference type="EnsemblPlants" id="Pp3c19_3730V3.2">
    <property type="protein sequence ID" value="PAC:32939442.CDS.1"/>
    <property type="gene ID" value="Pp3c19_3730"/>
</dbReference>
<dbReference type="Gramene" id="Pp3c19_3730V3.2">
    <property type="protein sequence ID" value="PAC:32939442.CDS.1"/>
    <property type="gene ID" value="Pp3c19_3730"/>
</dbReference>
<dbReference type="InParanoid" id="A0A2K1IX33"/>
<dbReference type="EMBL" id="ABEU02000019">
    <property type="protein sequence ID" value="PNR33828.1"/>
    <property type="molecule type" value="Genomic_DNA"/>
</dbReference>
<keyword evidence="4" id="KW-1185">Reference proteome</keyword>
<evidence type="ECO:0000313" key="4">
    <source>
        <dbReference type="Proteomes" id="UP000006727"/>
    </source>
</evidence>
<name>A0A2K1IX33_PHYPA</name>
<feature type="compositionally biased region" description="Polar residues" evidence="1">
    <location>
        <begin position="22"/>
        <end position="40"/>
    </location>
</feature>
<reference evidence="2 4" key="1">
    <citation type="journal article" date="2008" name="Science">
        <title>The Physcomitrella genome reveals evolutionary insights into the conquest of land by plants.</title>
        <authorList>
            <person name="Rensing S."/>
            <person name="Lang D."/>
            <person name="Zimmer A."/>
            <person name="Terry A."/>
            <person name="Salamov A."/>
            <person name="Shapiro H."/>
            <person name="Nishiyama T."/>
            <person name="Perroud P.-F."/>
            <person name="Lindquist E."/>
            <person name="Kamisugi Y."/>
            <person name="Tanahashi T."/>
            <person name="Sakakibara K."/>
            <person name="Fujita T."/>
            <person name="Oishi K."/>
            <person name="Shin-I T."/>
            <person name="Kuroki Y."/>
            <person name="Toyoda A."/>
            <person name="Suzuki Y."/>
            <person name="Hashimoto A."/>
            <person name="Yamaguchi K."/>
            <person name="Sugano A."/>
            <person name="Kohara Y."/>
            <person name="Fujiyama A."/>
            <person name="Anterola A."/>
            <person name="Aoki S."/>
            <person name="Ashton N."/>
            <person name="Barbazuk W.B."/>
            <person name="Barker E."/>
            <person name="Bennetzen J."/>
            <person name="Bezanilla M."/>
            <person name="Blankenship R."/>
            <person name="Cho S.H."/>
            <person name="Dutcher S."/>
            <person name="Estelle M."/>
            <person name="Fawcett J.A."/>
            <person name="Gundlach H."/>
            <person name="Hanada K."/>
            <person name="Heyl A."/>
            <person name="Hicks K.A."/>
            <person name="Hugh J."/>
            <person name="Lohr M."/>
            <person name="Mayer K."/>
            <person name="Melkozernov A."/>
            <person name="Murata T."/>
            <person name="Nelson D."/>
            <person name="Pils B."/>
            <person name="Prigge M."/>
            <person name="Reiss B."/>
            <person name="Renner T."/>
            <person name="Rombauts S."/>
            <person name="Rushton P."/>
            <person name="Sanderfoot A."/>
            <person name="Schween G."/>
            <person name="Shiu S.-H."/>
            <person name="Stueber K."/>
            <person name="Theodoulou F.L."/>
            <person name="Tu H."/>
            <person name="Van de Peer Y."/>
            <person name="Verrier P.J."/>
            <person name="Waters E."/>
            <person name="Wood A."/>
            <person name="Yang L."/>
            <person name="Cove D."/>
            <person name="Cuming A."/>
            <person name="Hasebe M."/>
            <person name="Lucas S."/>
            <person name="Mishler D.B."/>
            <person name="Reski R."/>
            <person name="Grigoriev I."/>
            <person name="Quatrano R.S."/>
            <person name="Boore J.L."/>
        </authorList>
    </citation>
    <scope>NUCLEOTIDE SEQUENCE [LARGE SCALE GENOMIC DNA]</scope>
    <source>
        <strain evidence="3 4">cv. Gransden 2004</strain>
    </source>
</reference>
<reference evidence="3" key="3">
    <citation type="submission" date="2020-12" db="UniProtKB">
        <authorList>
            <consortium name="EnsemblPlants"/>
        </authorList>
    </citation>
    <scope>IDENTIFICATION</scope>
</reference>
<dbReference type="Gramene" id="Pp3c19_3730V3.1">
    <property type="protein sequence ID" value="PAC:32939441.CDS.1"/>
    <property type="gene ID" value="Pp3c19_3730"/>
</dbReference>
<accession>A0A2K1IX33</accession>
<feature type="region of interest" description="Disordered" evidence="1">
    <location>
        <begin position="1"/>
        <end position="40"/>
    </location>
</feature>
<dbReference type="AlphaFoldDB" id="A0A2K1IX33"/>
<proteinExistence type="predicted"/>
<evidence type="ECO:0000313" key="2">
    <source>
        <dbReference type="EMBL" id="PNR33828.1"/>
    </source>
</evidence>
<gene>
    <name evidence="2" type="ORF">PHYPA_023644</name>
</gene>
<reference evidence="2 4" key="2">
    <citation type="journal article" date="2018" name="Plant J.">
        <title>The Physcomitrella patens chromosome-scale assembly reveals moss genome structure and evolution.</title>
        <authorList>
            <person name="Lang D."/>
            <person name="Ullrich K.K."/>
            <person name="Murat F."/>
            <person name="Fuchs J."/>
            <person name="Jenkins J."/>
            <person name="Haas F.B."/>
            <person name="Piednoel M."/>
            <person name="Gundlach H."/>
            <person name="Van Bel M."/>
            <person name="Meyberg R."/>
            <person name="Vives C."/>
            <person name="Morata J."/>
            <person name="Symeonidi A."/>
            <person name="Hiss M."/>
            <person name="Muchero W."/>
            <person name="Kamisugi Y."/>
            <person name="Saleh O."/>
            <person name="Blanc G."/>
            <person name="Decker E.L."/>
            <person name="van Gessel N."/>
            <person name="Grimwood J."/>
            <person name="Hayes R.D."/>
            <person name="Graham S.W."/>
            <person name="Gunter L.E."/>
            <person name="McDaniel S.F."/>
            <person name="Hoernstein S.N.W."/>
            <person name="Larsson A."/>
            <person name="Li F.W."/>
            <person name="Perroud P.F."/>
            <person name="Phillips J."/>
            <person name="Ranjan P."/>
            <person name="Rokshar D.S."/>
            <person name="Rothfels C.J."/>
            <person name="Schneider L."/>
            <person name="Shu S."/>
            <person name="Stevenson D.W."/>
            <person name="Thummler F."/>
            <person name="Tillich M."/>
            <person name="Villarreal Aguilar J.C."/>
            <person name="Widiez T."/>
            <person name="Wong G.K."/>
            <person name="Wymore A."/>
            <person name="Zhang Y."/>
            <person name="Zimmer A.D."/>
            <person name="Quatrano R.S."/>
            <person name="Mayer K.F.X."/>
            <person name="Goodstein D."/>
            <person name="Casacuberta J.M."/>
            <person name="Vandepoele K."/>
            <person name="Reski R."/>
            <person name="Cuming A.C."/>
            <person name="Tuskan G.A."/>
            <person name="Maumus F."/>
            <person name="Salse J."/>
            <person name="Schmutz J."/>
            <person name="Rensing S.A."/>
        </authorList>
    </citation>
    <scope>NUCLEOTIDE SEQUENCE [LARGE SCALE GENOMIC DNA]</scope>
    <source>
        <strain evidence="3 4">cv. Gransden 2004</strain>
    </source>
</reference>